<gene>
    <name evidence="1" type="ORF">E4099_12655</name>
</gene>
<proteinExistence type="predicted"/>
<evidence type="ECO:0000313" key="1">
    <source>
        <dbReference type="EMBL" id="TGB10572.1"/>
    </source>
</evidence>
<dbReference type="OrthoDB" id="4556615at2"/>
<dbReference type="AlphaFoldDB" id="A0A4Z0HA58"/>
<evidence type="ECO:0000313" key="2">
    <source>
        <dbReference type="Proteomes" id="UP000297948"/>
    </source>
</evidence>
<evidence type="ECO:0008006" key="3">
    <source>
        <dbReference type="Google" id="ProtNLM"/>
    </source>
</evidence>
<name>A0A4Z0HA58_9ACTN</name>
<dbReference type="EMBL" id="SRID01000092">
    <property type="protein sequence ID" value="TGB10572.1"/>
    <property type="molecule type" value="Genomic_DNA"/>
</dbReference>
<dbReference type="Proteomes" id="UP000297948">
    <property type="component" value="Unassembled WGS sequence"/>
</dbReference>
<protein>
    <recommendedName>
        <fullName evidence="3">Thioesterase</fullName>
    </recommendedName>
</protein>
<sequence length="336" mass="37758">MTAAVDPNLVKALLTESSTLRLRPRYEGSNICSWIGFKHVNYMVEEAVLVHFKQAGLPARALYEEHGLGLDFVGMDTRILHAFHIDDEAEAEVEPVSKGGEDALTFKVTIRVDRDGHTLKAVTSKVRLALRVDTYLEPAAEVPAELAPYAVQRLGADLPEVADPAPESSARAAEVLAAGGDEAAVLAALTEGRNAYAWKWNITYPYCHFTERLQLSGYLRLMEEAKDRFVLDRGISIKTLLDERKWIPVVPHSAVRIVDEALMEEDLYTVYTVEEVFKDLTYTSRMDNYVIRDGRFHLVQSGRIVHGYAVIENRRDWSLIPFDQRVIDAFNGKPQA</sequence>
<comment type="caution">
    <text evidence="1">The sequence shown here is derived from an EMBL/GenBank/DDBJ whole genome shotgun (WGS) entry which is preliminary data.</text>
</comment>
<dbReference type="RefSeq" id="WP_135339116.1">
    <property type="nucleotide sequence ID" value="NZ_JBHLTX010000054.1"/>
</dbReference>
<accession>A0A4Z0HA58</accession>
<organism evidence="1 2">
    <name type="scientific">Streptomyces palmae</name>
    <dbReference type="NCBI Taxonomy" id="1701085"/>
    <lineage>
        <taxon>Bacteria</taxon>
        <taxon>Bacillati</taxon>
        <taxon>Actinomycetota</taxon>
        <taxon>Actinomycetes</taxon>
        <taxon>Kitasatosporales</taxon>
        <taxon>Streptomycetaceae</taxon>
        <taxon>Streptomyces</taxon>
    </lineage>
</organism>
<keyword evidence="2" id="KW-1185">Reference proteome</keyword>
<reference evidence="1 2" key="1">
    <citation type="submission" date="2019-03" db="EMBL/GenBank/DDBJ databases">
        <authorList>
            <person name="Gonzalez-Pimentel J.L."/>
        </authorList>
    </citation>
    <scope>NUCLEOTIDE SEQUENCE [LARGE SCALE GENOMIC DNA]</scope>
    <source>
        <strain evidence="1 2">JCM 31289</strain>
    </source>
</reference>